<sequence length="72" mass="8428">MFCLWTTLAQNIPHSLHKYKSDSPQVGLLHLQLLQAGLGQRFIERMDEIWVNYGGKRDLDLNHFCQCPTMRL</sequence>
<organism evidence="1 2">
    <name type="scientific">Prunus yedoensis var. nudiflora</name>
    <dbReference type="NCBI Taxonomy" id="2094558"/>
    <lineage>
        <taxon>Eukaryota</taxon>
        <taxon>Viridiplantae</taxon>
        <taxon>Streptophyta</taxon>
        <taxon>Embryophyta</taxon>
        <taxon>Tracheophyta</taxon>
        <taxon>Spermatophyta</taxon>
        <taxon>Magnoliopsida</taxon>
        <taxon>eudicotyledons</taxon>
        <taxon>Gunneridae</taxon>
        <taxon>Pentapetalae</taxon>
        <taxon>rosids</taxon>
        <taxon>fabids</taxon>
        <taxon>Rosales</taxon>
        <taxon>Rosaceae</taxon>
        <taxon>Amygdaloideae</taxon>
        <taxon>Amygdaleae</taxon>
        <taxon>Prunus</taxon>
    </lineage>
</organism>
<evidence type="ECO:0000313" key="2">
    <source>
        <dbReference type="Proteomes" id="UP000250321"/>
    </source>
</evidence>
<evidence type="ECO:0000313" key="1">
    <source>
        <dbReference type="EMBL" id="PQQ19643.1"/>
    </source>
</evidence>
<accession>A0A314ZMG6</accession>
<reference evidence="1 2" key="1">
    <citation type="submission" date="2018-02" db="EMBL/GenBank/DDBJ databases">
        <title>Draft genome of wild Prunus yedoensis var. nudiflora.</title>
        <authorList>
            <person name="Baek S."/>
            <person name="Kim J.-H."/>
            <person name="Choi K."/>
            <person name="Kim G.-B."/>
            <person name="Cho A."/>
            <person name="Jang H."/>
            <person name="Shin C.-H."/>
            <person name="Yu H.-J."/>
            <person name="Mun J.-H."/>
        </authorList>
    </citation>
    <scope>NUCLEOTIDE SEQUENCE [LARGE SCALE GENOMIC DNA]</scope>
    <source>
        <strain evidence="2">cv. Jeju island</strain>
        <tissue evidence="1">Leaf</tissue>
    </source>
</reference>
<protein>
    <submittedName>
        <fullName evidence="1">Uncharacterized protein</fullName>
    </submittedName>
</protein>
<proteinExistence type="predicted"/>
<dbReference type="AlphaFoldDB" id="A0A314ZMG6"/>
<comment type="caution">
    <text evidence="1">The sequence shown here is derived from an EMBL/GenBank/DDBJ whole genome shotgun (WGS) entry which is preliminary data.</text>
</comment>
<dbReference type="Proteomes" id="UP000250321">
    <property type="component" value="Unassembled WGS sequence"/>
</dbReference>
<name>A0A314ZMG6_PRUYE</name>
<gene>
    <name evidence="1" type="ORF">Pyn_22574</name>
</gene>
<keyword evidence="2" id="KW-1185">Reference proteome</keyword>
<dbReference type="EMBL" id="PJQY01000060">
    <property type="protein sequence ID" value="PQQ19643.1"/>
    <property type="molecule type" value="Genomic_DNA"/>
</dbReference>